<evidence type="ECO:0000313" key="3">
    <source>
        <dbReference type="Proteomes" id="UP000772434"/>
    </source>
</evidence>
<proteinExistence type="predicted"/>
<dbReference type="AlphaFoldDB" id="A0A9P5PUA9"/>
<feature type="compositionally biased region" description="Low complexity" evidence="1">
    <location>
        <begin position="48"/>
        <end position="59"/>
    </location>
</feature>
<comment type="caution">
    <text evidence="2">The sequence shown here is derived from an EMBL/GenBank/DDBJ whole genome shotgun (WGS) entry which is preliminary data.</text>
</comment>
<gene>
    <name evidence="2" type="ORF">BDP27DRAFT_1422163</name>
</gene>
<dbReference type="EMBL" id="JADNRY010000064">
    <property type="protein sequence ID" value="KAF9068120.1"/>
    <property type="molecule type" value="Genomic_DNA"/>
</dbReference>
<keyword evidence="3" id="KW-1185">Reference proteome</keyword>
<reference evidence="2" key="1">
    <citation type="submission" date="2020-11" db="EMBL/GenBank/DDBJ databases">
        <authorList>
            <consortium name="DOE Joint Genome Institute"/>
            <person name="Ahrendt S."/>
            <person name="Riley R."/>
            <person name="Andreopoulos W."/>
            <person name="Labutti K."/>
            <person name="Pangilinan J."/>
            <person name="Ruiz-Duenas F.J."/>
            <person name="Barrasa J.M."/>
            <person name="Sanchez-Garcia M."/>
            <person name="Camarero S."/>
            <person name="Miyauchi S."/>
            <person name="Serrano A."/>
            <person name="Linde D."/>
            <person name="Babiker R."/>
            <person name="Drula E."/>
            <person name="Ayuso-Fernandez I."/>
            <person name="Pacheco R."/>
            <person name="Padilla G."/>
            <person name="Ferreira P."/>
            <person name="Barriuso J."/>
            <person name="Kellner H."/>
            <person name="Castanera R."/>
            <person name="Alfaro M."/>
            <person name="Ramirez L."/>
            <person name="Pisabarro A.G."/>
            <person name="Kuo A."/>
            <person name="Tritt A."/>
            <person name="Lipzen A."/>
            <person name="He G."/>
            <person name="Yan M."/>
            <person name="Ng V."/>
            <person name="Cullen D."/>
            <person name="Martin F."/>
            <person name="Rosso M.-N."/>
            <person name="Henrissat B."/>
            <person name="Hibbett D."/>
            <person name="Martinez A.T."/>
            <person name="Grigoriev I.V."/>
        </authorList>
    </citation>
    <scope>NUCLEOTIDE SEQUENCE</scope>
    <source>
        <strain evidence="2">AH 40177</strain>
    </source>
</reference>
<name>A0A9P5PUA9_9AGAR</name>
<feature type="region of interest" description="Disordered" evidence="1">
    <location>
        <begin position="31"/>
        <end position="64"/>
    </location>
</feature>
<evidence type="ECO:0000313" key="2">
    <source>
        <dbReference type="EMBL" id="KAF9068120.1"/>
    </source>
</evidence>
<protein>
    <submittedName>
        <fullName evidence="2">Uncharacterized protein</fullName>
    </submittedName>
</protein>
<sequence>MSFTAELLPSGPPCSLASASASVLSLVSQGGMGDAAGAAESSRSALGPSFPTSSPSRSTLARRKGLTEREESLVHWGVVFLEEGLGREIFNAAPPATASTVEDTFASETFKVVS</sequence>
<evidence type="ECO:0000256" key="1">
    <source>
        <dbReference type="SAM" id="MobiDB-lite"/>
    </source>
</evidence>
<organism evidence="2 3">
    <name type="scientific">Rhodocollybia butyracea</name>
    <dbReference type="NCBI Taxonomy" id="206335"/>
    <lineage>
        <taxon>Eukaryota</taxon>
        <taxon>Fungi</taxon>
        <taxon>Dikarya</taxon>
        <taxon>Basidiomycota</taxon>
        <taxon>Agaricomycotina</taxon>
        <taxon>Agaricomycetes</taxon>
        <taxon>Agaricomycetidae</taxon>
        <taxon>Agaricales</taxon>
        <taxon>Marasmiineae</taxon>
        <taxon>Omphalotaceae</taxon>
        <taxon>Rhodocollybia</taxon>
    </lineage>
</organism>
<accession>A0A9P5PUA9</accession>
<dbReference type="Proteomes" id="UP000772434">
    <property type="component" value="Unassembled WGS sequence"/>
</dbReference>